<name>A0AAN8FRD3_TRICO</name>
<keyword evidence="3" id="KW-1185">Reference proteome</keyword>
<gene>
    <name evidence="2" type="ORF">GCK32_002567</name>
</gene>
<accession>A0AAN8FRD3</accession>
<dbReference type="AlphaFoldDB" id="A0AAN8FRD3"/>
<protein>
    <submittedName>
        <fullName evidence="2">Uncharacterized protein</fullName>
    </submittedName>
</protein>
<dbReference type="Proteomes" id="UP001331761">
    <property type="component" value="Unassembled WGS sequence"/>
</dbReference>
<comment type="caution">
    <text evidence="2">The sequence shown here is derived from an EMBL/GenBank/DDBJ whole genome shotgun (WGS) entry which is preliminary data.</text>
</comment>
<organism evidence="2 3">
    <name type="scientific">Trichostrongylus colubriformis</name>
    <name type="common">Black scour worm</name>
    <dbReference type="NCBI Taxonomy" id="6319"/>
    <lineage>
        <taxon>Eukaryota</taxon>
        <taxon>Metazoa</taxon>
        <taxon>Ecdysozoa</taxon>
        <taxon>Nematoda</taxon>
        <taxon>Chromadorea</taxon>
        <taxon>Rhabditida</taxon>
        <taxon>Rhabditina</taxon>
        <taxon>Rhabditomorpha</taxon>
        <taxon>Strongyloidea</taxon>
        <taxon>Trichostrongylidae</taxon>
        <taxon>Trichostrongylus</taxon>
    </lineage>
</organism>
<feature type="coiled-coil region" evidence="1">
    <location>
        <begin position="116"/>
        <end position="143"/>
    </location>
</feature>
<evidence type="ECO:0000313" key="3">
    <source>
        <dbReference type="Proteomes" id="UP001331761"/>
    </source>
</evidence>
<keyword evidence="1" id="KW-0175">Coiled coil</keyword>
<reference evidence="2 3" key="1">
    <citation type="submission" date="2019-10" db="EMBL/GenBank/DDBJ databases">
        <title>Assembly and Annotation for the nematode Trichostrongylus colubriformis.</title>
        <authorList>
            <person name="Martin J."/>
        </authorList>
    </citation>
    <scope>NUCLEOTIDE SEQUENCE [LARGE SCALE GENOMIC DNA]</scope>
    <source>
        <strain evidence="2">G859</strain>
        <tissue evidence="2">Whole worm</tissue>
    </source>
</reference>
<sequence length="249" mass="27805">MVIFDRWAEIKVESVKSLIKPEQRTASSSTTMNVMIVPLALLLAIVNCEETKAPEISEQLDPSVYMRQGFFGPAGPEFYNNNNNQLGTMIPVSFAFTCRCNSKTPNPNVPAPTDANQIAQQQIQQLQEQVRRQQETINRANQNKNGIEQFTQLIQMANTMECSCQSDEYGSRFGQTYGLTQQMRGFGMGGAFSPTQFRGDGFRAYPAGQLVDTSGGIPIDHYSNVQGVPLTVPYQARLQPIAKQRFYRS</sequence>
<evidence type="ECO:0000313" key="2">
    <source>
        <dbReference type="EMBL" id="KAK5985101.1"/>
    </source>
</evidence>
<dbReference type="EMBL" id="WIXE01002121">
    <property type="protein sequence ID" value="KAK5985101.1"/>
    <property type="molecule type" value="Genomic_DNA"/>
</dbReference>
<evidence type="ECO:0000256" key="1">
    <source>
        <dbReference type="SAM" id="Coils"/>
    </source>
</evidence>
<proteinExistence type="predicted"/>